<protein>
    <submittedName>
        <fullName evidence="5">SAM-dependent methyltransferase</fullName>
    </submittedName>
</protein>
<dbReference type="OrthoDB" id="9791837at2"/>
<feature type="domain" description="Methyltransferase type 11" evidence="4">
    <location>
        <begin position="47"/>
        <end position="141"/>
    </location>
</feature>
<sequence>MKQNKYDDPSFFESYNRMPRSKEGLNAAGEWYVLQQMLPDLKDKRVLDLGCGLGWHCRYAAGQQAREVVGIDLSEKMLEKARSYSTGSVIRYLRQSIEDIDFAPGSFDVVLSSLALHYVADYESVCRKIFRFLAAGGSFVLSVEHPVFTALATQDWFYDAAGKILHWPVDWYQQEGVRHTSFLGQQVIKYHRTTATLVNTLITAGFMIMNIAEPQPAPEMISRYPEMIDEIRRPVFLMIAAQKP</sequence>
<dbReference type="STRING" id="1176587.A8C56_16060"/>
<dbReference type="Pfam" id="PF08241">
    <property type="entry name" value="Methyltransf_11"/>
    <property type="match status" value="1"/>
</dbReference>
<dbReference type="InterPro" id="IPR013216">
    <property type="entry name" value="Methyltransf_11"/>
</dbReference>
<dbReference type="RefSeq" id="WP_067758151.1">
    <property type="nucleotide sequence ID" value="NZ_CP015772.1"/>
</dbReference>
<dbReference type="GO" id="GO:0032259">
    <property type="term" value="P:methylation"/>
    <property type="evidence" value="ECO:0007669"/>
    <property type="project" value="UniProtKB-KW"/>
</dbReference>
<evidence type="ECO:0000256" key="1">
    <source>
        <dbReference type="ARBA" id="ARBA00022603"/>
    </source>
</evidence>
<evidence type="ECO:0000256" key="3">
    <source>
        <dbReference type="ARBA" id="ARBA00022691"/>
    </source>
</evidence>
<dbReference type="KEGG" id="nia:A8C56_16060"/>
<gene>
    <name evidence="5" type="ORF">A8C56_16060</name>
</gene>
<dbReference type="PANTHER" id="PTHR43464:SF19">
    <property type="entry name" value="UBIQUINONE BIOSYNTHESIS O-METHYLTRANSFERASE, MITOCHONDRIAL"/>
    <property type="match status" value="1"/>
</dbReference>
<dbReference type="GO" id="GO:0008757">
    <property type="term" value="F:S-adenosylmethionine-dependent methyltransferase activity"/>
    <property type="evidence" value="ECO:0007669"/>
    <property type="project" value="InterPro"/>
</dbReference>
<evidence type="ECO:0000313" key="6">
    <source>
        <dbReference type="Proteomes" id="UP000077667"/>
    </source>
</evidence>
<evidence type="ECO:0000256" key="2">
    <source>
        <dbReference type="ARBA" id="ARBA00022679"/>
    </source>
</evidence>
<dbReference type="InterPro" id="IPR029063">
    <property type="entry name" value="SAM-dependent_MTases_sf"/>
</dbReference>
<name>A0A1A9I3L6_9BACT</name>
<keyword evidence="1 5" id="KW-0489">Methyltransferase</keyword>
<dbReference type="Gene3D" id="3.40.50.150">
    <property type="entry name" value="Vaccinia Virus protein VP39"/>
    <property type="match status" value="1"/>
</dbReference>
<dbReference type="AlphaFoldDB" id="A0A1A9I3L6"/>
<dbReference type="CDD" id="cd02440">
    <property type="entry name" value="AdoMet_MTases"/>
    <property type="match status" value="1"/>
</dbReference>
<keyword evidence="6" id="KW-1185">Reference proteome</keyword>
<organism evidence="5 6">
    <name type="scientific">Niabella ginsenosidivorans</name>
    <dbReference type="NCBI Taxonomy" id="1176587"/>
    <lineage>
        <taxon>Bacteria</taxon>
        <taxon>Pseudomonadati</taxon>
        <taxon>Bacteroidota</taxon>
        <taxon>Chitinophagia</taxon>
        <taxon>Chitinophagales</taxon>
        <taxon>Chitinophagaceae</taxon>
        <taxon>Niabella</taxon>
    </lineage>
</organism>
<keyword evidence="2 5" id="KW-0808">Transferase</keyword>
<dbReference type="PANTHER" id="PTHR43464">
    <property type="entry name" value="METHYLTRANSFERASE"/>
    <property type="match status" value="1"/>
</dbReference>
<dbReference type="EMBL" id="CP015772">
    <property type="protein sequence ID" value="ANH82267.1"/>
    <property type="molecule type" value="Genomic_DNA"/>
</dbReference>
<evidence type="ECO:0000313" key="5">
    <source>
        <dbReference type="EMBL" id="ANH82267.1"/>
    </source>
</evidence>
<reference evidence="5 6" key="1">
    <citation type="submission" date="2016-05" db="EMBL/GenBank/DDBJ databases">
        <title>Niabella ginsenosidivorans BS26 whole genome sequencing.</title>
        <authorList>
            <person name="Im W.T."/>
            <person name="Siddiqi M.Z."/>
        </authorList>
    </citation>
    <scope>NUCLEOTIDE SEQUENCE [LARGE SCALE GENOMIC DNA]</scope>
    <source>
        <strain evidence="5 6">BS26</strain>
    </source>
</reference>
<accession>A0A1A9I3L6</accession>
<evidence type="ECO:0000259" key="4">
    <source>
        <dbReference type="Pfam" id="PF08241"/>
    </source>
</evidence>
<proteinExistence type="predicted"/>
<dbReference type="Proteomes" id="UP000077667">
    <property type="component" value="Chromosome"/>
</dbReference>
<dbReference type="SUPFAM" id="SSF53335">
    <property type="entry name" value="S-adenosyl-L-methionine-dependent methyltransferases"/>
    <property type="match status" value="1"/>
</dbReference>
<keyword evidence="3" id="KW-0949">S-adenosyl-L-methionine</keyword>